<feature type="compositionally biased region" description="Polar residues" evidence="1">
    <location>
        <begin position="206"/>
        <end position="222"/>
    </location>
</feature>
<dbReference type="EMBL" id="KV426129">
    <property type="protein sequence ID" value="KZV87318.1"/>
    <property type="molecule type" value="Genomic_DNA"/>
</dbReference>
<keyword evidence="3" id="KW-1185">Reference proteome</keyword>
<dbReference type="AlphaFoldDB" id="A0A165EMZ8"/>
<evidence type="ECO:0000313" key="3">
    <source>
        <dbReference type="Proteomes" id="UP000077266"/>
    </source>
</evidence>
<sequence length="431" mass="47153">MASIAERAVQIHFDRDEVVLMPRDTFVVLTGETNAAPTSTEGRRVGDVYIANLDLAKRTFDGAWYYTGSGWKQADLGELRAHSIAHPVLASRILSISPDGTSVNWSKRDTIVRRERRARTLSRTQTQNQRPTTPPPAARGTRSAPVTPHRGSAEKRVPPPLVSPTGASFPPPQTPRSPVSSAILSFATPTSSRSSRSAPSPLFSWQPGTPDTSFDLSPTRSIFGSGGAGSKYTVPQKRGEGAPSVPPTPTKTRRASVSTSLTPVQEDPADAGPIQPFVIQPQQREEQHTARQRSHMRPDAAEFVPTGNVFFQPPTMPAPPPHFLPQNLRPHPHAPQNQHQFTTPYQNIQPPNHAFDDFSSELSLIGATARIAHLKAQIAEYQLQEANSRIPNAPAIMDVGDALRQFNAHFVGMANCFESINYHFLQARYAV</sequence>
<organism evidence="2 3">
    <name type="scientific">Exidia glandulosa HHB12029</name>
    <dbReference type="NCBI Taxonomy" id="1314781"/>
    <lineage>
        <taxon>Eukaryota</taxon>
        <taxon>Fungi</taxon>
        <taxon>Dikarya</taxon>
        <taxon>Basidiomycota</taxon>
        <taxon>Agaricomycotina</taxon>
        <taxon>Agaricomycetes</taxon>
        <taxon>Auriculariales</taxon>
        <taxon>Exidiaceae</taxon>
        <taxon>Exidia</taxon>
    </lineage>
</organism>
<feature type="region of interest" description="Disordered" evidence="1">
    <location>
        <begin position="107"/>
        <end position="271"/>
    </location>
</feature>
<protein>
    <submittedName>
        <fullName evidence="2">Uncharacterized protein</fullName>
    </submittedName>
</protein>
<reference evidence="2 3" key="1">
    <citation type="journal article" date="2016" name="Mol. Biol. Evol.">
        <title>Comparative Genomics of Early-Diverging Mushroom-Forming Fungi Provides Insights into the Origins of Lignocellulose Decay Capabilities.</title>
        <authorList>
            <person name="Nagy L.G."/>
            <person name="Riley R."/>
            <person name="Tritt A."/>
            <person name="Adam C."/>
            <person name="Daum C."/>
            <person name="Floudas D."/>
            <person name="Sun H."/>
            <person name="Yadav J.S."/>
            <person name="Pangilinan J."/>
            <person name="Larsson K.H."/>
            <person name="Matsuura K."/>
            <person name="Barry K."/>
            <person name="Labutti K."/>
            <person name="Kuo R."/>
            <person name="Ohm R.A."/>
            <person name="Bhattacharya S.S."/>
            <person name="Shirouzu T."/>
            <person name="Yoshinaga Y."/>
            <person name="Martin F.M."/>
            <person name="Grigoriev I.V."/>
            <person name="Hibbett D.S."/>
        </authorList>
    </citation>
    <scope>NUCLEOTIDE SEQUENCE [LARGE SCALE GENOMIC DNA]</scope>
    <source>
        <strain evidence="2 3">HHB12029</strain>
    </source>
</reference>
<evidence type="ECO:0000313" key="2">
    <source>
        <dbReference type="EMBL" id="KZV87318.1"/>
    </source>
</evidence>
<feature type="compositionally biased region" description="Low complexity" evidence="1">
    <location>
        <begin position="184"/>
        <end position="204"/>
    </location>
</feature>
<dbReference type="STRING" id="1314781.A0A165EMZ8"/>
<name>A0A165EMZ8_EXIGL</name>
<proteinExistence type="predicted"/>
<accession>A0A165EMZ8</accession>
<gene>
    <name evidence="2" type="ORF">EXIGLDRAFT_204544</name>
</gene>
<evidence type="ECO:0000256" key="1">
    <source>
        <dbReference type="SAM" id="MobiDB-lite"/>
    </source>
</evidence>
<dbReference type="Proteomes" id="UP000077266">
    <property type="component" value="Unassembled WGS sequence"/>
</dbReference>
<dbReference type="OrthoDB" id="3269331at2759"/>
<dbReference type="InParanoid" id="A0A165EMZ8"/>
<feature type="compositionally biased region" description="Low complexity" evidence="1">
    <location>
        <begin position="121"/>
        <end position="131"/>
    </location>
</feature>